<comment type="caution">
    <text evidence="2">The sequence shown here is derived from an EMBL/GenBank/DDBJ whole genome shotgun (WGS) entry which is preliminary data.</text>
</comment>
<dbReference type="EMBL" id="MU155265">
    <property type="protein sequence ID" value="KAF9477313.1"/>
    <property type="molecule type" value="Genomic_DNA"/>
</dbReference>
<feature type="region of interest" description="Disordered" evidence="1">
    <location>
        <begin position="490"/>
        <end position="517"/>
    </location>
</feature>
<protein>
    <submittedName>
        <fullName evidence="2">Uncharacterized protein</fullName>
    </submittedName>
</protein>
<gene>
    <name evidence="2" type="ORF">BDN70DRAFT_947626</name>
</gene>
<evidence type="ECO:0000256" key="1">
    <source>
        <dbReference type="SAM" id="MobiDB-lite"/>
    </source>
</evidence>
<dbReference type="OrthoDB" id="2745718at2759"/>
<proteinExistence type="predicted"/>
<reference evidence="2" key="1">
    <citation type="submission" date="2020-11" db="EMBL/GenBank/DDBJ databases">
        <authorList>
            <consortium name="DOE Joint Genome Institute"/>
            <person name="Ahrendt S."/>
            <person name="Riley R."/>
            <person name="Andreopoulos W."/>
            <person name="Labutti K."/>
            <person name="Pangilinan J."/>
            <person name="Ruiz-Duenas F.J."/>
            <person name="Barrasa J.M."/>
            <person name="Sanchez-Garcia M."/>
            <person name="Camarero S."/>
            <person name="Miyauchi S."/>
            <person name="Serrano A."/>
            <person name="Linde D."/>
            <person name="Babiker R."/>
            <person name="Drula E."/>
            <person name="Ayuso-Fernandez I."/>
            <person name="Pacheco R."/>
            <person name="Padilla G."/>
            <person name="Ferreira P."/>
            <person name="Barriuso J."/>
            <person name="Kellner H."/>
            <person name="Castanera R."/>
            <person name="Alfaro M."/>
            <person name="Ramirez L."/>
            <person name="Pisabarro A.G."/>
            <person name="Kuo A."/>
            <person name="Tritt A."/>
            <person name="Lipzen A."/>
            <person name="He G."/>
            <person name="Yan M."/>
            <person name="Ng V."/>
            <person name="Cullen D."/>
            <person name="Martin F."/>
            <person name="Rosso M.-N."/>
            <person name="Henrissat B."/>
            <person name="Hibbett D."/>
            <person name="Martinez A.T."/>
            <person name="Grigoriev I.V."/>
        </authorList>
    </citation>
    <scope>NUCLEOTIDE SEQUENCE</scope>
    <source>
        <strain evidence="2">CIRM-BRFM 674</strain>
    </source>
</reference>
<evidence type="ECO:0000313" key="2">
    <source>
        <dbReference type="EMBL" id="KAF9477313.1"/>
    </source>
</evidence>
<name>A0A9P5YYB4_9AGAR</name>
<evidence type="ECO:0000313" key="3">
    <source>
        <dbReference type="Proteomes" id="UP000807469"/>
    </source>
</evidence>
<dbReference type="Proteomes" id="UP000807469">
    <property type="component" value="Unassembled WGS sequence"/>
</dbReference>
<dbReference type="AlphaFoldDB" id="A0A9P5YYB4"/>
<accession>A0A9P5YYB4</accession>
<organism evidence="2 3">
    <name type="scientific">Pholiota conissans</name>
    <dbReference type="NCBI Taxonomy" id="109636"/>
    <lineage>
        <taxon>Eukaryota</taxon>
        <taxon>Fungi</taxon>
        <taxon>Dikarya</taxon>
        <taxon>Basidiomycota</taxon>
        <taxon>Agaricomycotina</taxon>
        <taxon>Agaricomycetes</taxon>
        <taxon>Agaricomycetidae</taxon>
        <taxon>Agaricales</taxon>
        <taxon>Agaricineae</taxon>
        <taxon>Strophariaceae</taxon>
        <taxon>Pholiota</taxon>
    </lineage>
</organism>
<sequence>MSFVSPPSSTTATRLVRIHLYGYNGPHPAAANHILEFTIIPDEWGNMMSLSIPQVSDNILSHYYYGLDEQGDSQSRVLIWDWKTSELLLDSSTYFPALLPTIGSVFYLLDSTYFLILSELDSGSINLCKLFRPSSTATVSVIHLASLLLPPMAEGVRLNRSFSTHAASRSAKPFVDKHLFEGNPEDQLHVFTLTYTNGYYPLDRHNLPIYPAIDLFVHRHVFTKYSRMGELSGNPAIVPWAEWGPSNARIIHPSRTQTWTPGLRDIHEQRAILQTVKIRHPFAKSNTIEILDFSKAIVSPVKQGLVQSRSLLPPSIIRTSDILLFRDDVETHLPCVSFAAQFPEDYSFFLIHALGVIGLSYISDCNVTRRPICSIRFIFILVACACRNVSKLIEENAANLKFDARLIERMEESVFEIHTTIEGVLYVEHYRLYIVYLKKKGYEQDVKIYSHTSMSLADHPNIQRVNAHRRSGKNGVHTLVGKITPMCGDARRMPKGANSPPPTQSGSTYSRRGGAGASSVPGLKIICVRNSARAKTSITGISLGVSAKRIAQRIAQRKVQCGDLDKYRNPSMFSSIIMLEAPAGVVGIVVDMIWLREFDAMDYGAE</sequence>
<keyword evidence="3" id="KW-1185">Reference proteome</keyword>